<gene>
    <name evidence="4" type="ORF">Aam_041_021</name>
</gene>
<dbReference type="Gene3D" id="3.30.70.270">
    <property type="match status" value="1"/>
</dbReference>
<dbReference type="PANTHER" id="PTHR45138">
    <property type="entry name" value="REGULATORY COMPONENTS OF SENSORY TRANSDUCTION SYSTEM"/>
    <property type="match status" value="1"/>
</dbReference>
<dbReference type="CDD" id="cd01949">
    <property type="entry name" value="GGDEF"/>
    <property type="match status" value="1"/>
</dbReference>
<proteinExistence type="predicted"/>
<dbReference type="SMART" id="SM00267">
    <property type="entry name" value="GGDEF"/>
    <property type="match status" value="1"/>
</dbReference>
<dbReference type="RefSeq" id="WP_052948352.1">
    <property type="nucleotide sequence ID" value="NZ_BANC01000041.1"/>
</dbReference>
<feature type="domain" description="GGDEF" evidence="3">
    <location>
        <begin position="171"/>
        <end position="300"/>
    </location>
</feature>
<dbReference type="Pfam" id="PF00990">
    <property type="entry name" value="GGDEF"/>
    <property type="match status" value="1"/>
</dbReference>
<name>A0A0D6PHE7_9PROT</name>
<organism evidence="4 5">
    <name type="scientific">Acidocella aminolytica 101 = DSM 11237</name>
    <dbReference type="NCBI Taxonomy" id="1120923"/>
    <lineage>
        <taxon>Bacteria</taxon>
        <taxon>Pseudomonadati</taxon>
        <taxon>Pseudomonadota</taxon>
        <taxon>Alphaproteobacteria</taxon>
        <taxon>Acetobacterales</taxon>
        <taxon>Acidocellaceae</taxon>
        <taxon>Acidocella</taxon>
    </lineage>
</organism>
<dbReference type="AlphaFoldDB" id="A0A0D6PHE7"/>
<reference evidence="4 5" key="1">
    <citation type="submission" date="2012-11" db="EMBL/GenBank/DDBJ databases">
        <title>Whole genome sequence of Acidocella aminolytica 101 = DSM 11237.</title>
        <authorList>
            <person name="Azuma Y."/>
            <person name="Higashiura N."/>
            <person name="Hirakawa H."/>
            <person name="Matsushita K."/>
        </authorList>
    </citation>
    <scope>NUCLEOTIDE SEQUENCE [LARGE SCALE GENOMIC DNA]</scope>
    <source>
        <strain evidence="5">101 / DSM 11237</strain>
    </source>
</reference>
<keyword evidence="5" id="KW-1185">Reference proteome</keyword>
<evidence type="ECO:0000256" key="2">
    <source>
        <dbReference type="ARBA" id="ARBA00034247"/>
    </source>
</evidence>
<accession>A0A0D6PHE7</accession>
<dbReference type="PROSITE" id="PS50887">
    <property type="entry name" value="GGDEF"/>
    <property type="match status" value="1"/>
</dbReference>
<dbReference type="GO" id="GO:0005886">
    <property type="term" value="C:plasma membrane"/>
    <property type="evidence" value="ECO:0007669"/>
    <property type="project" value="TreeGrafter"/>
</dbReference>
<dbReference type="SUPFAM" id="SSF55073">
    <property type="entry name" value="Nucleotide cyclase"/>
    <property type="match status" value="1"/>
</dbReference>
<dbReference type="GO" id="GO:0052621">
    <property type="term" value="F:diguanylate cyclase activity"/>
    <property type="evidence" value="ECO:0007669"/>
    <property type="project" value="UniProtKB-EC"/>
</dbReference>
<dbReference type="InterPro" id="IPR000160">
    <property type="entry name" value="GGDEF_dom"/>
</dbReference>
<evidence type="ECO:0000313" key="5">
    <source>
        <dbReference type="Proteomes" id="UP000032668"/>
    </source>
</evidence>
<dbReference type="InterPro" id="IPR043128">
    <property type="entry name" value="Rev_trsase/Diguanyl_cyclase"/>
</dbReference>
<comment type="catalytic activity">
    <reaction evidence="2">
        <text>2 GTP = 3',3'-c-di-GMP + 2 diphosphate</text>
        <dbReference type="Rhea" id="RHEA:24898"/>
        <dbReference type="ChEBI" id="CHEBI:33019"/>
        <dbReference type="ChEBI" id="CHEBI:37565"/>
        <dbReference type="ChEBI" id="CHEBI:58805"/>
        <dbReference type="EC" id="2.7.7.65"/>
    </reaction>
</comment>
<evidence type="ECO:0000259" key="3">
    <source>
        <dbReference type="PROSITE" id="PS50887"/>
    </source>
</evidence>
<dbReference type="InterPro" id="IPR050469">
    <property type="entry name" value="Diguanylate_Cyclase"/>
</dbReference>
<dbReference type="FunFam" id="3.30.70.270:FF:000001">
    <property type="entry name" value="Diguanylate cyclase domain protein"/>
    <property type="match status" value="1"/>
</dbReference>
<dbReference type="STRING" id="1120923.SAMN02746095_01600"/>
<dbReference type="PANTHER" id="PTHR45138:SF9">
    <property type="entry name" value="DIGUANYLATE CYCLASE DGCM-RELATED"/>
    <property type="match status" value="1"/>
</dbReference>
<sequence length="320" mass="35074">MSYLLSTLGNLTDLRNLNELEAGFTELVCQVAKAACAVLWRLEEGLGPLTLQKRVTLPEVGASLASEAPSLQDCALLQEEQKPLCRRAMPGGKGLRYFFPVSENHRVAALIDLLVAERLDPETARTVALLARLFGNHTGLLNYGERDELTGLRNRRGFNSEFKQLLGCGAGRTVIGVADIDHFKRINDEFGHLYGDEVLILMARLMRSAFREADGIFRFGGEEFVIVMRNTGLEGAAKGLEAFRAKVARTSFPQVGQVSVSIGFSAVRQFDDASAVFGRADEALYVAKQTGRNQVHCHEWLVREGVLAGAKKVGGGFELF</sequence>
<dbReference type="NCBIfam" id="TIGR00254">
    <property type="entry name" value="GGDEF"/>
    <property type="match status" value="1"/>
</dbReference>
<dbReference type="EMBL" id="BANC01000041">
    <property type="protein sequence ID" value="GAN80254.1"/>
    <property type="molecule type" value="Genomic_DNA"/>
</dbReference>
<dbReference type="InterPro" id="IPR029787">
    <property type="entry name" value="Nucleotide_cyclase"/>
</dbReference>
<dbReference type="EC" id="2.7.7.65" evidence="1"/>
<evidence type="ECO:0000313" key="4">
    <source>
        <dbReference type="EMBL" id="GAN80254.1"/>
    </source>
</evidence>
<dbReference type="GO" id="GO:0043709">
    <property type="term" value="P:cell adhesion involved in single-species biofilm formation"/>
    <property type="evidence" value="ECO:0007669"/>
    <property type="project" value="TreeGrafter"/>
</dbReference>
<protein>
    <recommendedName>
        <fullName evidence="1">diguanylate cyclase</fullName>
        <ecNumber evidence="1">2.7.7.65</ecNumber>
    </recommendedName>
</protein>
<dbReference type="Proteomes" id="UP000032668">
    <property type="component" value="Unassembled WGS sequence"/>
</dbReference>
<dbReference type="OrthoDB" id="9812260at2"/>
<comment type="caution">
    <text evidence="4">The sequence shown here is derived from an EMBL/GenBank/DDBJ whole genome shotgun (WGS) entry which is preliminary data.</text>
</comment>
<dbReference type="GO" id="GO:1902201">
    <property type="term" value="P:negative regulation of bacterial-type flagellum-dependent cell motility"/>
    <property type="evidence" value="ECO:0007669"/>
    <property type="project" value="TreeGrafter"/>
</dbReference>
<evidence type="ECO:0000256" key="1">
    <source>
        <dbReference type="ARBA" id="ARBA00012528"/>
    </source>
</evidence>